<comment type="cofactor">
    <cofactor evidence="3">
        <name>[4Fe-4S] cluster</name>
        <dbReference type="ChEBI" id="CHEBI:49883"/>
    </cofactor>
</comment>
<reference evidence="13 14" key="1">
    <citation type="submission" date="2018-05" db="EMBL/GenBank/DDBJ databases">
        <title>A metagenomic window into the 2 km-deep terrestrial subsurface aquifer revealed taxonomically and functionally diverse microbial community comprising novel uncultured bacterial lineages.</title>
        <authorList>
            <person name="Kadnikov V.V."/>
            <person name="Mardanov A.V."/>
            <person name="Beletsky A.V."/>
            <person name="Banks D."/>
            <person name="Pimenov N.V."/>
            <person name="Frank Y.A."/>
            <person name="Karnachuk O.V."/>
            <person name="Ravin N.V."/>
        </authorList>
    </citation>
    <scope>NUCLEOTIDE SEQUENCE [LARGE SCALE GENOMIC DNA]</scope>
    <source>
        <strain evidence="13">BY</strain>
    </source>
</reference>
<evidence type="ECO:0000256" key="7">
    <source>
        <dbReference type="ARBA" id="ARBA00023004"/>
    </source>
</evidence>
<dbReference type="InterPro" id="IPR011896">
    <property type="entry name" value="OFOB"/>
</dbReference>
<dbReference type="CDD" id="cd03375">
    <property type="entry name" value="TPP_OGFOR"/>
    <property type="match status" value="1"/>
</dbReference>
<keyword evidence="4" id="KW-0479">Metal-binding</keyword>
<dbReference type="KEGG" id="schv:BRCON_0564"/>
<keyword evidence="8" id="KW-0411">Iron-sulfur</keyword>
<evidence type="ECO:0000256" key="8">
    <source>
        <dbReference type="ARBA" id="ARBA00023014"/>
    </source>
</evidence>
<dbReference type="GO" id="GO:0030976">
    <property type="term" value="F:thiamine pyrophosphate binding"/>
    <property type="evidence" value="ECO:0007669"/>
    <property type="project" value="InterPro"/>
</dbReference>
<evidence type="ECO:0000256" key="6">
    <source>
        <dbReference type="ARBA" id="ARBA00023002"/>
    </source>
</evidence>
<sequence length="301" mass="33090">MSDEIMMKSQDLGQPGPAKRKTYKGGTRATWCPGCGDYGVLAALDKALLAYGRPEWEIVIVSGIGCSSRFPFFMDTYGFHSVHGRALAVATGLKLARPELTVIATGGDGDALAIGGNHFFHTMRRNVDITYILMDNQIYGMTKGQAAPTSALGMKTKSTPYGTFEPPVEPVWAALTMGATFVAQTAIHEPAQMTEIILEGLKHRGMSFINCLSPCLTYNAKMDKEYFKAYSRPLPEGYDPSDYVAALKLAHEARTEGYFPLGIIHRREEPTLNDRVGEIQKRALSAAEHRMTIEAILEEFL</sequence>
<keyword evidence="7" id="KW-0408">Iron</keyword>
<organism evidence="13 14">
    <name type="scientific">Sumerlaea chitinivorans</name>
    <dbReference type="NCBI Taxonomy" id="2250252"/>
    <lineage>
        <taxon>Bacteria</taxon>
        <taxon>Candidatus Sumerlaeota</taxon>
        <taxon>Candidatus Sumerlaeia</taxon>
        <taxon>Candidatus Sumerlaeales</taxon>
        <taxon>Candidatus Sumerlaeaceae</taxon>
        <taxon>Candidatus Sumerlaea</taxon>
    </lineage>
</organism>
<protein>
    <submittedName>
        <fullName evidence="13">2-oxoglutarate oxidoreductase, beta subunit</fullName>
    </submittedName>
</protein>
<dbReference type="InterPro" id="IPR032686">
    <property type="entry name" value="PFO_beta_C"/>
</dbReference>
<dbReference type="PANTHER" id="PTHR48084">
    <property type="entry name" value="2-OXOGLUTARATE OXIDOREDUCTASE SUBUNIT KORB-RELATED"/>
    <property type="match status" value="1"/>
</dbReference>
<dbReference type="InterPro" id="IPR011766">
    <property type="entry name" value="TPP_enzyme_TPP-bd"/>
</dbReference>
<dbReference type="PANTHER" id="PTHR48084:SF4">
    <property type="entry name" value="2-OXOGLUTARATE OXIDOREDUCTASE SUBUNIT KORB"/>
    <property type="match status" value="1"/>
</dbReference>
<dbReference type="InterPro" id="IPR029061">
    <property type="entry name" value="THDP-binding"/>
</dbReference>
<dbReference type="Proteomes" id="UP000262583">
    <property type="component" value="Chromosome"/>
</dbReference>
<dbReference type="GO" id="GO:0051536">
    <property type="term" value="F:iron-sulfur cluster binding"/>
    <property type="evidence" value="ECO:0007669"/>
    <property type="project" value="UniProtKB-KW"/>
</dbReference>
<keyword evidence="5" id="KW-0460">Magnesium</keyword>
<keyword evidence="6" id="KW-0560">Oxidoreductase</keyword>
<dbReference type="AlphaFoldDB" id="A0A2Z4Y2F9"/>
<evidence type="ECO:0000259" key="11">
    <source>
        <dbReference type="Pfam" id="PF02775"/>
    </source>
</evidence>
<evidence type="ECO:0000256" key="9">
    <source>
        <dbReference type="ARBA" id="ARBA00023052"/>
    </source>
</evidence>
<name>A0A2Z4Y2F9_SUMC1</name>
<gene>
    <name evidence="13" type="ORF">BRCON_0564</name>
</gene>
<dbReference type="EMBL" id="CP030759">
    <property type="protein sequence ID" value="AXA35341.1"/>
    <property type="molecule type" value="Genomic_DNA"/>
</dbReference>
<evidence type="ECO:0000256" key="2">
    <source>
        <dbReference type="ARBA" id="ARBA00001964"/>
    </source>
</evidence>
<dbReference type="Pfam" id="PF12367">
    <property type="entry name" value="PFO_beta_C"/>
    <property type="match status" value="1"/>
</dbReference>
<dbReference type="GO" id="GO:0046872">
    <property type="term" value="F:metal ion binding"/>
    <property type="evidence" value="ECO:0007669"/>
    <property type="project" value="UniProtKB-KW"/>
</dbReference>
<evidence type="ECO:0000313" key="13">
    <source>
        <dbReference type="EMBL" id="AXA35341.1"/>
    </source>
</evidence>
<dbReference type="NCBIfam" id="TIGR02177">
    <property type="entry name" value="PorB_KorB"/>
    <property type="match status" value="1"/>
</dbReference>
<dbReference type="SUPFAM" id="SSF52518">
    <property type="entry name" value="Thiamin diphosphate-binding fold (THDP-binding)"/>
    <property type="match status" value="1"/>
</dbReference>
<evidence type="ECO:0000256" key="5">
    <source>
        <dbReference type="ARBA" id="ARBA00022842"/>
    </source>
</evidence>
<dbReference type="Pfam" id="PF02775">
    <property type="entry name" value="TPP_enzyme_C"/>
    <property type="match status" value="1"/>
</dbReference>
<feature type="domain" description="Pyruvate ferredoxin oxidoreductase beta subunit C-terminal" evidence="12">
    <location>
        <begin position="215"/>
        <end position="280"/>
    </location>
</feature>
<evidence type="ECO:0000256" key="1">
    <source>
        <dbReference type="ARBA" id="ARBA00001946"/>
    </source>
</evidence>
<dbReference type="Gene3D" id="3.40.50.970">
    <property type="match status" value="1"/>
</dbReference>
<dbReference type="GO" id="GO:0016625">
    <property type="term" value="F:oxidoreductase activity, acting on the aldehyde or oxo group of donors, iron-sulfur protein as acceptor"/>
    <property type="evidence" value="ECO:0007669"/>
    <property type="project" value="UniProtKB-ARBA"/>
</dbReference>
<accession>A0A2Z4Y2F9</accession>
<dbReference type="GO" id="GO:0045333">
    <property type="term" value="P:cellular respiration"/>
    <property type="evidence" value="ECO:0007669"/>
    <property type="project" value="UniProtKB-ARBA"/>
</dbReference>
<evidence type="ECO:0000259" key="12">
    <source>
        <dbReference type="Pfam" id="PF12367"/>
    </source>
</evidence>
<feature type="region of interest" description="Disordered" evidence="10">
    <location>
        <begin position="1"/>
        <end position="25"/>
    </location>
</feature>
<feature type="domain" description="Thiamine pyrophosphate enzyme TPP-binding" evidence="11">
    <location>
        <begin position="65"/>
        <end position="211"/>
    </location>
</feature>
<keyword evidence="9" id="KW-0786">Thiamine pyrophosphate</keyword>
<comment type="cofactor">
    <cofactor evidence="2">
        <name>thiamine diphosphate</name>
        <dbReference type="ChEBI" id="CHEBI:58937"/>
    </cofactor>
</comment>
<evidence type="ECO:0000256" key="4">
    <source>
        <dbReference type="ARBA" id="ARBA00022723"/>
    </source>
</evidence>
<evidence type="ECO:0000256" key="3">
    <source>
        <dbReference type="ARBA" id="ARBA00001966"/>
    </source>
</evidence>
<dbReference type="InterPro" id="IPR051457">
    <property type="entry name" value="2-oxoacid:Fd_oxidoreductase"/>
</dbReference>
<comment type="cofactor">
    <cofactor evidence="1">
        <name>Mg(2+)</name>
        <dbReference type="ChEBI" id="CHEBI:18420"/>
    </cofactor>
</comment>
<proteinExistence type="predicted"/>
<evidence type="ECO:0000313" key="14">
    <source>
        <dbReference type="Proteomes" id="UP000262583"/>
    </source>
</evidence>
<evidence type="ECO:0000256" key="10">
    <source>
        <dbReference type="SAM" id="MobiDB-lite"/>
    </source>
</evidence>